<dbReference type="PANTHER" id="PTHR30441:SF4">
    <property type="entry name" value="PROTEIN ASMA"/>
    <property type="match status" value="1"/>
</dbReference>
<feature type="region of interest" description="Disordered" evidence="1">
    <location>
        <begin position="123"/>
        <end position="147"/>
    </location>
</feature>
<dbReference type="GO" id="GO:0090313">
    <property type="term" value="P:regulation of protein targeting to membrane"/>
    <property type="evidence" value="ECO:0007669"/>
    <property type="project" value="TreeGrafter"/>
</dbReference>
<accession>A0A1H6DFE1</accession>
<gene>
    <name evidence="4" type="ORF">SAMN05444390_10656</name>
</gene>
<dbReference type="InterPro" id="IPR007844">
    <property type="entry name" value="AsmA"/>
</dbReference>
<evidence type="ECO:0000256" key="1">
    <source>
        <dbReference type="SAM" id="MobiDB-lite"/>
    </source>
</evidence>
<evidence type="ECO:0000313" key="5">
    <source>
        <dbReference type="Proteomes" id="UP000236745"/>
    </source>
</evidence>
<dbReference type="PANTHER" id="PTHR30441">
    <property type="entry name" value="DUF748 DOMAIN-CONTAINING PROTEIN"/>
    <property type="match status" value="1"/>
</dbReference>
<dbReference type="Proteomes" id="UP000236745">
    <property type="component" value="Unassembled WGS sequence"/>
</dbReference>
<keyword evidence="5" id="KW-1185">Reference proteome</keyword>
<keyword evidence="2" id="KW-1133">Transmembrane helix</keyword>
<evidence type="ECO:0000259" key="3">
    <source>
        <dbReference type="Pfam" id="PF05170"/>
    </source>
</evidence>
<dbReference type="AlphaFoldDB" id="A0A1H6DFE1"/>
<dbReference type="Pfam" id="PF05170">
    <property type="entry name" value="AsmA"/>
    <property type="match status" value="1"/>
</dbReference>
<proteinExistence type="predicted"/>
<name>A0A1H6DFE1_9GAMM</name>
<protein>
    <submittedName>
        <fullName evidence="4">AsmA protein</fullName>
    </submittedName>
</protein>
<keyword evidence="2" id="KW-0472">Membrane</keyword>
<organism evidence="4 5">
    <name type="scientific">Marinobacterium lutimaris</name>
    <dbReference type="NCBI Taxonomy" id="568106"/>
    <lineage>
        <taxon>Bacteria</taxon>
        <taxon>Pseudomonadati</taxon>
        <taxon>Pseudomonadota</taxon>
        <taxon>Gammaproteobacteria</taxon>
        <taxon>Oceanospirillales</taxon>
        <taxon>Oceanospirillaceae</taxon>
        <taxon>Marinobacterium</taxon>
    </lineage>
</organism>
<sequence>MKLLTRLLIGLVVLVVLAIGAGGILLGLVFDPNDYRGEIEQAARDQAGLDLKINGDIDWSVFPWLGLAVNEIDLRYTDKPELAQLQQAQVSVKLMPLLSGNVEMSSVQVNGLKLNLIASEQGNNWTGPETAAGTEEPAQQESSSGESNASFLKSLSIEEIVLSDAQVIYSDETAGTRVEVSGLNLTTGQLMPNQPIPLELSAEIKQFQNNAETLSLSTSLTANALLDLASQRYQLSDIVATTGIAGLTPGEPLELNIEADVDANLAEQLAKLDLQKLALANLNASAQVSVEQFESPVIKGALKVDEFNLKQLLETLGQSAPETADADALTRIGLSATLAGTRDTLALNPLTINVDDSSFNGNAAVDLNTLGQAVTLKGESFNADRYLPPASEGSASAAGEGSSPANSERWSKEEIIPIEPLQALNLNASFDLGKLTISGIVANNVGLTLSAHNSVVELSRINADMYSGAIRSSAKLDASKKPLKINISEKISGIQIGELLTDLSDSAPLTGTFSSDALLSAQGQSMHSIINSLSGMLNIKASDGVIEGISMAQTLCQGINNVASLGVNTQQVDQSTPFADMGGSFNITNGVVSNKDLTANLDALTLGGSGNVDLPQALIDYRLGLTIKSNLFNETCSINNRLEGVEFPVNCKGSFDTDPAQMCRPDASAFTNLIKAEAQKRVEEKVGGKLEEQKSKIEEKLGEKLGDEGAKSLLKGLFGN</sequence>
<dbReference type="GO" id="GO:0005886">
    <property type="term" value="C:plasma membrane"/>
    <property type="evidence" value="ECO:0007669"/>
    <property type="project" value="TreeGrafter"/>
</dbReference>
<dbReference type="EMBL" id="FNVQ01000006">
    <property type="protein sequence ID" value="SEG83941.1"/>
    <property type="molecule type" value="Genomic_DNA"/>
</dbReference>
<evidence type="ECO:0000256" key="2">
    <source>
        <dbReference type="SAM" id="Phobius"/>
    </source>
</evidence>
<evidence type="ECO:0000313" key="4">
    <source>
        <dbReference type="EMBL" id="SEG83941.1"/>
    </source>
</evidence>
<feature type="region of interest" description="Disordered" evidence="1">
    <location>
        <begin position="387"/>
        <end position="410"/>
    </location>
</feature>
<feature type="domain" description="AsmA" evidence="3">
    <location>
        <begin position="3"/>
        <end position="597"/>
    </location>
</feature>
<feature type="compositionally biased region" description="Low complexity" evidence="1">
    <location>
        <begin position="388"/>
        <end position="408"/>
    </location>
</feature>
<feature type="transmembrane region" description="Helical" evidence="2">
    <location>
        <begin position="7"/>
        <end position="30"/>
    </location>
</feature>
<dbReference type="InterPro" id="IPR052894">
    <property type="entry name" value="AsmA-related"/>
</dbReference>
<keyword evidence="2" id="KW-0812">Transmembrane</keyword>
<reference evidence="4 5" key="1">
    <citation type="submission" date="2016-10" db="EMBL/GenBank/DDBJ databases">
        <authorList>
            <person name="de Groot N.N."/>
        </authorList>
    </citation>
    <scope>NUCLEOTIDE SEQUENCE [LARGE SCALE GENOMIC DNA]</scope>
    <source>
        <strain evidence="4 5">DSM 22012</strain>
    </source>
</reference>
<dbReference type="RefSeq" id="WP_160115569.1">
    <property type="nucleotide sequence ID" value="NZ_FNVQ01000006.1"/>
</dbReference>
<dbReference type="OrthoDB" id="9766390at2"/>
<feature type="compositionally biased region" description="Polar residues" evidence="1">
    <location>
        <begin position="137"/>
        <end position="147"/>
    </location>
</feature>